<dbReference type="Pfam" id="PF00893">
    <property type="entry name" value="Multi_Drug_Res"/>
    <property type="match status" value="1"/>
</dbReference>
<keyword evidence="3" id="KW-1003">Cell membrane</keyword>
<dbReference type="EMBL" id="BAABBW010000001">
    <property type="protein sequence ID" value="GAA4170728.1"/>
    <property type="molecule type" value="Genomic_DNA"/>
</dbReference>
<comment type="caution">
    <text evidence="9">The sequence shown here is derived from an EMBL/GenBank/DDBJ whole genome shotgun (WGS) entry which is preliminary data.</text>
</comment>
<dbReference type="SUPFAM" id="SSF103481">
    <property type="entry name" value="Multidrug resistance efflux transporter EmrE"/>
    <property type="match status" value="1"/>
</dbReference>
<feature type="transmembrane region" description="Helical" evidence="8">
    <location>
        <begin position="27"/>
        <end position="45"/>
    </location>
</feature>
<evidence type="ECO:0000256" key="7">
    <source>
        <dbReference type="RuleBase" id="RU003942"/>
    </source>
</evidence>
<evidence type="ECO:0000256" key="8">
    <source>
        <dbReference type="SAM" id="Phobius"/>
    </source>
</evidence>
<evidence type="ECO:0000256" key="3">
    <source>
        <dbReference type="ARBA" id="ARBA00022475"/>
    </source>
</evidence>
<dbReference type="InterPro" id="IPR045324">
    <property type="entry name" value="Small_multidrug_res"/>
</dbReference>
<keyword evidence="10" id="KW-1185">Reference proteome</keyword>
<evidence type="ECO:0000313" key="10">
    <source>
        <dbReference type="Proteomes" id="UP001501079"/>
    </source>
</evidence>
<dbReference type="Gene3D" id="1.10.3730.20">
    <property type="match status" value="1"/>
</dbReference>
<name>A0ABP7ZUH5_9MICO</name>
<evidence type="ECO:0000256" key="5">
    <source>
        <dbReference type="ARBA" id="ARBA00022989"/>
    </source>
</evidence>
<comment type="similarity">
    <text evidence="7">Belongs to the drug/metabolite transporter (DMT) superfamily. Small multidrug resistance (SMR) (TC 2.A.7.1) family.</text>
</comment>
<evidence type="ECO:0008006" key="11">
    <source>
        <dbReference type="Google" id="ProtNLM"/>
    </source>
</evidence>
<dbReference type="RefSeq" id="WP_344752083.1">
    <property type="nucleotide sequence ID" value="NZ_BAABBW010000001.1"/>
</dbReference>
<feature type="transmembrane region" description="Helical" evidence="8">
    <location>
        <begin position="57"/>
        <end position="78"/>
    </location>
</feature>
<evidence type="ECO:0000256" key="2">
    <source>
        <dbReference type="ARBA" id="ARBA00022448"/>
    </source>
</evidence>
<keyword evidence="5 8" id="KW-1133">Transmembrane helix</keyword>
<evidence type="ECO:0000256" key="6">
    <source>
        <dbReference type="ARBA" id="ARBA00023136"/>
    </source>
</evidence>
<keyword evidence="4 7" id="KW-0812">Transmembrane</keyword>
<evidence type="ECO:0000256" key="4">
    <source>
        <dbReference type="ARBA" id="ARBA00022692"/>
    </source>
</evidence>
<keyword evidence="6 8" id="KW-0472">Membrane</keyword>
<evidence type="ECO:0000256" key="1">
    <source>
        <dbReference type="ARBA" id="ARBA00004651"/>
    </source>
</evidence>
<comment type="subcellular location">
    <subcellularLocation>
        <location evidence="1 7">Cell membrane</location>
        <topology evidence="1 7">Multi-pass membrane protein</topology>
    </subcellularLocation>
</comment>
<organism evidence="9 10">
    <name type="scientific">Gryllotalpicola koreensis</name>
    <dbReference type="NCBI Taxonomy" id="993086"/>
    <lineage>
        <taxon>Bacteria</taxon>
        <taxon>Bacillati</taxon>
        <taxon>Actinomycetota</taxon>
        <taxon>Actinomycetes</taxon>
        <taxon>Micrococcales</taxon>
        <taxon>Microbacteriaceae</taxon>
        <taxon>Gryllotalpicola</taxon>
    </lineage>
</organism>
<evidence type="ECO:0000313" key="9">
    <source>
        <dbReference type="EMBL" id="GAA4170728.1"/>
    </source>
</evidence>
<dbReference type="PANTHER" id="PTHR30561:SF1">
    <property type="entry name" value="MULTIDRUG TRANSPORTER EMRE"/>
    <property type="match status" value="1"/>
</dbReference>
<keyword evidence="2" id="KW-0813">Transport</keyword>
<dbReference type="PANTHER" id="PTHR30561">
    <property type="entry name" value="SMR FAMILY PROTON-DEPENDENT DRUG EFFLUX TRANSPORTER SUGE"/>
    <property type="match status" value="1"/>
</dbReference>
<gene>
    <name evidence="9" type="ORF">GCM10022287_09060</name>
</gene>
<dbReference type="Proteomes" id="UP001501079">
    <property type="component" value="Unassembled WGS sequence"/>
</dbReference>
<dbReference type="InterPro" id="IPR037185">
    <property type="entry name" value="EmrE-like"/>
</dbReference>
<proteinExistence type="inferred from homology"/>
<sequence>MRRWLLLAGAIVSEVSGSLSLEGAIHHPWLYAVVAAGYLLSFWLFGQVLRAGMPVGVGYAIWGAIGVALTAVFSAVLFDEQLTMLTVIGMAVVIGGVVLINLGGGHGNGADPGETDAVARDAS</sequence>
<feature type="transmembrane region" description="Helical" evidence="8">
    <location>
        <begin position="84"/>
        <end position="102"/>
    </location>
</feature>
<accession>A0ABP7ZUH5</accession>
<protein>
    <recommendedName>
        <fullName evidence="11">QacE family quaternary ammonium compound efflux SMR transporter</fullName>
    </recommendedName>
</protein>
<dbReference type="InterPro" id="IPR000390">
    <property type="entry name" value="Small_drug/metabolite_transptr"/>
</dbReference>
<reference evidence="10" key="1">
    <citation type="journal article" date="2019" name="Int. J. Syst. Evol. Microbiol.">
        <title>The Global Catalogue of Microorganisms (GCM) 10K type strain sequencing project: providing services to taxonomists for standard genome sequencing and annotation.</title>
        <authorList>
            <consortium name="The Broad Institute Genomics Platform"/>
            <consortium name="The Broad Institute Genome Sequencing Center for Infectious Disease"/>
            <person name="Wu L."/>
            <person name="Ma J."/>
        </authorList>
    </citation>
    <scope>NUCLEOTIDE SEQUENCE [LARGE SCALE GENOMIC DNA]</scope>
    <source>
        <strain evidence="10">JCM 17591</strain>
    </source>
</reference>